<reference evidence="2 3" key="1">
    <citation type="submission" date="2016-10" db="EMBL/GenBank/DDBJ databases">
        <authorList>
            <person name="de Groot N.N."/>
        </authorList>
    </citation>
    <scope>NUCLEOTIDE SEQUENCE [LARGE SCALE GENOMIC DNA]</scope>
    <source>
        <strain evidence="2 3">ATCC 43154</strain>
    </source>
</reference>
<protein>
    <recommendedName>
        <fullName evidence="4">Peptidase</fullName>
    </recommendedName>
</protein>
<dbReference type="STRING" id="758825.SAMN02982985_01112"/>
<evidence type="ECO:0000313" key="3">
    <source>
        <dbReference type="Proteomes" id="UP000199470"/>
    </source>
</evidence>
<dbReference type="EMBL" id="FOTW01000006">
    <property type="protein sequence ID" value="SFL67873.1"/>
    <property type="molecule type" value="Genomic_DNA"/>
</dbReference>
<feature type="signal peptide" evidence="1">
    <location>
        <begin position="1"/>
        <end position="20"/>
    </location>
</feature>
<keyword evidence="3" id="KW-1185">Reference proteome</keyword>
<dbReference type="Proteomes" id="UP000199470">
    <property type="component" value="Unassembled WGS sequence"/>
</dbReference>
<sequence length="230" mass="24940">MHKLILSLLLLGGASVAASAASLTDVETRWLSAGAPVLAYAKQLQLPIDIIVQPQSGPNDVPLAMGFDHGRCKLVLSMRGNPQAESVLDSVPAEQRGVLIEAITAHEVGHCWRYAQGSWHVLPTGFVEVGHQQAERPELLEMSKEMRLTQREEGFSDLLALAWTAQRHPAEYAQVHQWLSRLRRGAGAAGASHDTSAWLQLARDGTAFGPAATPFEQVTVLWSKGLLGED</sequence>
<dbReference type="RefSeq" id="WP_093384779.1">
    <property type="nucleotide sequence ID" value="NZ_FOTW01000006.1"/>
</dbReference>
<feature type="chain" id="PRO_5011670561" description="Peptidase" evidence="1">
    <location>
        <begin position="21"/>
        <end position="230"/>
    </location>
</feature>
<keyword evidence="1" id="KW-0732">Signal</keyword>
<accession>A0A1I4JNR5</accession>
<evidence type="ECO:0000313" key="2">
    <source>
        <dbReference type="EMBL" id="SFL67873.1"/>
    </source>
</evidence>
<proteinExistence type="predicted"/>
<gene>
    <name evidence="2" type="ORF">SAMN02982985_01112</name>
</gene>
<evidence type="ECO:0000256" key="1">
    <source>
        <dbReference type="SAM" id="SignalP"/>
    </source>
</evidence>
<dbReference type="AlphaFoldDB" id="A0A1I4JNR5"/>
<dbReference type="OrthoDB" id="9128426at2"/>
<name>A0A1I4JNR5_9BURK</name>
<evidence type="ECO:0008006" key="4">
    <source>
        <dbReference type="Google" id="ProtNLM"/>
    </source>
</evidence>
<organism evidence="2 3">
    <name type="scientific">Rugamonas rubra</name>
    <dbReference type="NCBI Taxonomy" id="758825"/>
    <lineage>
        <taxon>Bacteria</taxon>
        <taxon>Pseudomonadati</taxon>
        <taxon>Pseudomonadota</taxon>
        <taxon>Betaproteobacteria</taxon>
        <taxon>Burkholderiales</taxon>
        <taxon>Oxalobacteraceae</taxon>
        <taxon>Telluria group</taxon>
        <taxon>Rugamonas</taxon>
    </lineage>
</organism>